<keyword evidence="7" id="KW-1185">Reference proteome</keyword>
<evidence type="ECO:0000256" key="3">
    <source>
        <dbReference type="ARBA" id="ARBA00023157"/>
    </source>
</evidence>
<dbReference type="InterPro" id="IPR036249">
    <property type="entry name" value="Thioredoxin-like_sf"/>
</dbReference>
<accession>A0A369TCP4</accession>
<dbReference type="PROSITE" id="PS00194">
    <property type="entry name" value="THIOREDOXIN_1"/>
    <property type="match status" value="1"/>
</dbReference>
<dbReference type="PROSITE" id="PS51352">
    <property type="entry name" value="THIOREDOXIN_2"/>
    <property type="match status" value="1"/>
</dbReference>
<feature type="domain" description="Thioredoxin" evidence="5">
    <location>
        <begin position="91"/>
        <end position="242"/>
    </location>
</feature>
<dbReference type="AlphaFoldDB" id="A0A369TCP4"/>
<sequence length="247" mass="26939">MLAIAGRHSQFRPSSAGISAVNRAKAMRSAGLSGELMKRRRLAQRILAAPRKPRGSAVVMLFAATMLAACADIGDESIGNGFQGRQNAFTWLEPRRIPPRTPIRTAGAPTDLGAFEGEVVVLNFWATWCAPCVEELPTLDRLQAQLGDSGVEVVAVAMDRGGIDTVRSFYDRLGIRHLDIYADPSERTGYFSQENANRAAFPLYGFPITYIIAPDGRAVGYLSGPADWTSPAVKDFLKRLRSPDDNR</sequence>
<protein>
    <submittedName>
        <fullName evidence="6">TlpA family protein disulfide reductase</fullName>
    </submittedName>
</protein>
<dbReference type="Pfam" id="PF08534">
    <property type="entry name" value="Redoxin"/>
    <property type="match status" value="1"/>
</dbReference>
<dbReference type="SUPFAM" id="SSF52833">
    <property type="entry name" value="Thioredoxin-like"/>
    <property type="match status" value="1"/>
</dbReference>
<dbReference type="PANTHER" id="PTHR42852:SF6">
    <property type="entry name" value="THIOL:DISULFIDE INTERCHANGE PROTEIN DSBE"/>
    <property type="match status" value="1"/>
</dbReference>
<name>A0A369TCP4_9PROT</name>
<evidence type="ECO:0000256" key="1">
    <source>
        <dbReference type="ARBA" id="ARBA00004196"/>
    </source>
</evidence>
<evidence type="ECO:0000313" key="7">
    <source>
        <dbReference type="Proteomes" id="UP000253941"/>
    </source>
</evidence>
<keyword evidence="4" id="KW-0676">Redox-active center</keyword>
<dbReference type="InterPro" id="IPR013766">
    <property type="entry name" value="Thioredoxin_domain"/>
</dbReference>
<dbReference type="GO" id="GO:0030313">
    <property type="term" value="C:cell envelope"/>
    <property type="evidence" value="ECO:0007669"/>
    <property type="project" value="UniProtKB-SubCell"/>
</dbReference>
<dbReference type="InterPro" id="IPR013740">
    <property type="entry name" value="Redoxin"/>
</dbReference>
<reference evidence="6 7" key="1">
    <citation type="submission" date="2018-07" db="EMBL/GenBank/DDBJ databases">
        <title>Venubactetium sediminum gen. nov., sp. nov., isolated from a marine solar saltern.</title>
        <authorList>
            <person name="Wang S."/>
        </authorList>
    </citation>
    <scope>NUCLEOTIDE SEQUENCE [LARGE SCALE GENOMIC DNA]</scope>
    <source>
        <strain evidence="6 7">WD2A32</strain>
    </source>
</reference>
<dbReference type="EMBL" id="QPMH01000006">
    <property type="protein sequence ID" value="RDD62304.1"/>
    <property type="molecule type" value="Genomic_DNA"/>
</dbReference>
<keyword evidence="3" id="KW-1015">Disulfide bond</keyword>
<keyword evidence="2" id="KW-0201">Cytochrome c-type biogenesis</keyword>
<gene>
    <name evidence="6" type="ORF">DRB17_08725</name>
</gene>
<dbReference type="Gene3D" id="3.40.30.10">
    <property type="entry name" value="Glutaredoxin"/>
    <property type="match status" value="1"/>
</dbReference>
<evidence type="ECO:0000313" key="6">
    <source>
        <dbReference type="EMBL" id="RDD62304.1"/>
    </source>
</evidence>
<dbReference type="GO" id="GO:0015036">
    <property type="term" value="F:disulfide oxidoreductase activity"/>
    <property type="evidence" value="ECO:0007669"/>
    <property type="project" value="UniProtKB-ARBA"/>
</dbReference>
<evidence type="ECO:0000256" key="4">
    <source>
        <dbReference type="ARBA" id="ARBA00023284"/>
    </source>
</evidence>
<comment type="caution">
    <text evidence="6">The sequence shown here is derived from an EMBL/GenBank/DDBJ whole genome shotgun (WGS) entry which is preliminary data.</text>
</comment>
<dbReference type="Proteomes" id="UP000253941">
    <property type="component" value="Unassembled WGS sequence"/>
</dbReference>
<dbReference type="GO" id="GO:0017004">
    <property type="term" value="P:cytochrome complex assembly"/>
    <property type="evidence" value="ECO:0007669"/>
    <property type="project" value="UniProtKB-KW"/>
</dbReference>
<evidence type="ECO:0000259" key="5">
    <source>
        <dbReference type="PROSITE" id="PS51352"/>
    </source>
</evidence>
<evidence type="ECO:0000256" key="2">
    <source>
        <dbReference type="ARBA" id="ARBA00022748"/>
    </source>
</evidence>
<dbReference type="InterPro" id="IPR050553">
    <property type="entry name" value="Thioredoxin_ResA/DsbE_sf"/>
</dbReference>
<dbReference type="CDD" id="cd02966">
    <property type="entry name" value="TlpA_like_family"/>
    <property type="match status" value="1"/>
</dbReference>
<proteinExistence type="predicted"/>
<organism evidence="6 7">
    <name type="scientific">Ferruginivarius sediminum</name>
    <dbReference type="NCBI Taxonomy" id="2661937"/>
    <lineage>
        <taxon>Bacteria</taxon>
        <taxon>Pseudomonadati</taxon>
        <taxon>Pseudomonadota</taxon>
        <taxon>Alphaproteobacteria</taxon>
        <taxon>Rhodospirillales</taxon>
        <taxon>Rhodospirillaceae</taxon>
        <taxon>Ferruginivarius</taxon>
    </lineage>
</organism>
<comment type="subcellular location">
    <subcellularLocation>
        <location evidence="1">Cell envelope</location>
    </subcellularLocation>
</comment>
<dbReference type="PANTHER" id="PTHR42852">
    <property type="entry name" value="THIOL:DISULFIDE INTERCHANGE PROTEIN DSBE"/>
    <property type="match status" value="1"/>
</dbReference>
<dbReference type="InterPro" id="IPR017937">
    <property type="entry name" value="Thioredoxin_CS"/>
</dbReference>